<organism evidence="1 2">
    <name type="scientific">Peronosclerospora sorghi</name>
    <dbReference type="NCBI Taxonomy" id="230839"/>
    <lineage>
        <taxon>Eukaryota</taxon>
        <taxon>Sar</taxon>
        <taxon>Stramenopiles</taxon>
        <taxon>Oomycota</taxon>
        <taxon>Peronosporomycetes</taxon>
        <taxon>Peronosporales</taxon>
        <taxon>Peronosporaceae</taxon>
        <taxon>Peronosclerospora</taxon>
    </lineage>
</organism>
<dbReference type="Proteomes" id="UP001163321">
    <property type="component" value="Chromosome 4"/>
</dbReference>
<comment type="caution">
    <text evidence="1">The sequence shown here is derived from an EMBL/GenBank/DDBJ whole genome shotgun (WGS) entry which is preliminary data.</text>
</comment>
<accession>A0ACC0W3Q1</accession>
<protein>
    <submittedName>
        <fullName evidence="1">Uncharacterized protein</fullName>
    </submittedName>
</protein>
<dbReference type="EMBL" id="CM047583">
    <property type="protein sequence ID" value="KAI9913275.1"/>
    <property type="molecule type" value="Genomic_DNA"/>
</dbReference>
<proteinExistence type="predicted"/>
<evidence type="ECO:0000313" key="1">
    <source>
        <dbReference type="EMBL" id="KAI9913275.1"/>
    </source>
</evidence>
<keyword evidence="2" id="KW-1185">Reference proteome</keyword>
<name>A0ACC0W3Q1_9STRA</name>
<evidence type="ECO:0000313" key="2">
    <source>
        <dbReference type="Proteomes" id="UP001163321"/>
    </source>
</evidence>
<reference evidence="1 2" key="1">
    <citation type="journal article" date="2022" name="bioRxiv">
        <title>The genome of the oomycete Peronosclerospora sorghi, a cosmopolitan pathogen of maize and sorghum, is inflated with dispersed pseudogenes.</title>
        <authorList>
            <person name="Fletcher K."/>
            <person name="Martin F."/>
            <person name="Isakeit T."/>
            <person name="Cavanaugh K."/>
            <person name="Magill C."/>
            <person name="Michelmore R."/>
        </authorList>
    </citation>
    <scope>NUCLEOTIDE SEQUENCE [LARGE SCALE GENOMIC DNA]</scope>
    <source>
        <strain evidence="1">P6</strain>
    </source>
</reference>
<sequence>MKKRKLRVTVDGSTTSFLKALEKLFTPERDQWRYLDLTTVYITAVELPVVDKQHKLPPDLMSKQQNDRLCQRICRTRHIKIFLATCDGKGWGVFAAQKIELGEFVGEYTGELISSDEMRRRYQDFYDRQSLNYVLSLREHVGRQGFLTVDFDVVRTNVDASRSGNFTRFINHSCSPNLDVEAVRVDSFVPRLAFFARKHINGGEELTFDYGGASIDAVDGEPEKNSGNQRCSCKAMKCRGFLPFVP</sequence>
<gene>
    <name evidence="1" type="ORF">PsorP6_006256</name>
</gene>